<dbReference type="EC" id="5.2.1.2" evidence="4"/>
<dbReference type="GO" id="GO:0016034">
    <property type="term" value="F:maleylacetoacetate isomerase activity"/>
    <property type="evidence" value="ECO:0007669"/>
    <property type="project" value="UniProtKB-EC"/>
</dbReference>
<dbReference type="Pfam" id="PF13417">
    <property type="entry name" value="GST_N_3"/>
    <property type="match status" value="1"/>
</dbReference>
<dbReference type="RefSeq" id="WP_317703712.1">
    <property type="nucleotide sequence ID" value="NZ_CP136921.1"/>
</dbReference>
<dbReference type="PROSITE" id="PS50405">
    <property type="entry name" value="GST_CTER"/>
    <property type="match status" value="1"/>
</dbReference>
<dbReference type="EMBL" id="CP136921">
    <property type="protein sequence ID" value="WOO34391.1"/>
    <property type="molecule type" value="Genomic_DNA"/>
</dbReference>
<dbReference type="InterPro" id="IPR004045">
    <property type="entry name" value="Glutathione_S-Trfase_N"/>
</dbReference>
<dbReference type="PANTHER" id="PTHR42673">
    <property type="entry name" value="MALEYLACETOACETATE ISOMERASE"/>
    <property type="match status" value="1"/>
</dbReference>
<dbReference type="Gene3D" id="1.20.1050.10">
    <property type="match status" value="1"/>
</dbReference>
<gene>
    <name evidence="4" type="primary">maiA</name>
    <name evidence="4" type="ORF">P4826_05235</name>
</gene>
<proteinExistence type="inferred from homology"/>
<keyword evidence="4" id="KW-0413">Isomerase</keyword>
<sequence length="217" mass="23429">MPRLYSYFRSSAAYRVRIALALKGLAYETVPVHLVKNGGQQHASGYRSANPQGLVPALQPAVGGPVLAQSLAIMEYLDEVHPQPALLPADALGRSRVRALAQMVACEIHPLNNLRVLQYLTQELGVSGAQKDAWYAHWVALGLQAVEDSLARSPDTGRFCHGDTPGLADCCLVPQVFNARRFNCALDAYPTITRIVAACEQLPAFQQAAPSAQPDAE</sequence>
<dbReference type="InterPro" id="IPR010987">
    <property type="entry name" value="Glutathione-S-Trfase_C-like"/>
</dbReference>
<dbReference type="SUPFAM" id="SSF47616">
    <property type="entry name" value="GST C-terminal domain-like"/>
    <property type="match status" value="1"/>
</dbReference>
<dbReference type="PANTHER" id="PTHR42673:SF21">
    <property type="entry name" value="GLUTATHIONE S-TRANSFERASE YFCF"/>
    <property type="match status" value="1"/>
</dbReference>
<protein>
    <submittedName>
        <fullName evidence="4">Maleylacetoacetate isomerase</fullName>
        <ecNumber evidence="4">5.2.1.2</ecNumber>
    </submittedName>
</protein>
<dbReference type="InterPro" id="IPR005955">
    <property type="entry name" value="GST_Zeta"/>
</dbReference>
<dbReference type="Proteomes" id="UP001303211">
    <property type="component" value="Chromosome"/>
</dbReference>
<dbReference type="InterPro" id="IPR040079">
    <property type="entry name" value="Glutathione_S-Trfase"/>
</dbReference>
<keyword evidence="5" id="KW-1185">Reference proteome</keyword>
<name>A0ABZ0JA71_9BURK</name>
<reference evidence="4 5" key="1">
    <citation type="submission" date="2023-03" db="EMBL/GenBank/DDBJ databases">
        <title>Diaphorobacter basophil sp. nov., isolated from a sewage-treatment plant.</title>
        <authorList>
            <person name="Yang K."/>
        </authorList>
    </citation>
    <scope>NUCLEOTIDE SEQUENCE [LARGE SCALE GENOMIC DNA]</scope>
    <source>
        <strain evidence="4 5">Y-1</strain>
    </source>
</reference>
<dbReference type="NCBIfam" id="TIGR01262">
    <property type="entry name" value="maiA"/>
    <property type="match status" value="1"/>
</dbReference>
<dbReference type="SFLD" id="SFLDG00358">
    <property type="entry name" value="Main_(cytGST)"/>
    <property type="match status" value="1"/>
</dbReference>
<dbReference type="SFLD" id="SFLDS00019">
    <property type="entry name" value="Glutathione_Transferase_(cytos"/>
    <property type="match status" value="1"/>
</dbReference>
<evidence type="ECO:0000259" key="2">
    <source>
        <dbReference type="PROSITE" id="PS50404"/>
    </source>
</evidence>
<dbReference type="InterPro" id="IPR036249">
    <property type="entry name" value="Thioredoxin-like_sf"/>
</dbReference>
<feature type="domain" description="GST N-terminal" evidence="2">
    <location>
        <begin position="1"/>
        <end position="85"/>
    </location>
</feature>
<dbReference type="CDD" id="cd03191">
    <property type="entry name" value="GST_C_Zeta"/>
    <property type="match status" value="1"/>
</dbReference>
<evidence type="ECO:0000256" key="1">
    <source>
        <dbReference type="ARBA" id="ARBA00010007"/>
    </source>
</evidence>
<dbReference type="InterPro" id="IPR034330">
    <property type="entry name" value="GST_Zeta_C"/>
</dbReference>
<evidence type="ECO:0000313" key="4">
    <source>
        <dbReference type="EMBL" id="WOO34391.1"/>
    </source>
</evidence>
<dbReference type="CDD" id="cd03042">
    <property type="entry name" value="GST_N_Zeta"/>
    <property type="match status" value="1"/>
</dbReference>
<dbReference type="SUPFAM" id="SSF52833">
    <property type="entry name" value="Thioredoxin-like"/>
    <property type="match status" value="1"/>
</dbReference>
<evidence type="ECO:0000259" key="3">
    <source>
        <dbReference type="PROSITE" id="PS50405"/>
    </source>
</evidence>
<organism evidence="4 5">
    <name type="scientific">Diaphorobacter limosus</name>
    <dbReference type="NCBI Taxonomy" id="3036128"/>
    <lineage>
        <taxon>Bacteria</taxon>
        <taxon>Pseudomonadati</taxon>
        <taxon>Pseudomonadota</taxon>
        <taxon>Betaproteobacteria</taxon>
        <taxon>Burkholderiales</taxon>
        <taxon>Comamonadaceae</taxon>
        <taxon>Diaphorobacter</taxon>
    </lineage>
</organism>
<evidence type="ECO:0000313" key="5">
    <source>
        <dbReference type="Proteomes" id="UP001303211"/>
    </source>
</evidence>
<dbReference type="InterPro" id="IPR034333">
    <property type="entry name" value="GST_Zeta_N"/>
</dbReference>
<dbReference type="Gene3D" id="3.40.30.10">
    <property type="entry name" value="Glutaredoxin"/>
    <property type="match status" value="1"/>
</dbReference>
<comment type="similarity">
    <text evidence="1">Belongs to the GST superfamily. Zeta family.</text>
</comment>
<dbReference type="PROSITE" id="PS50404">
    <property type="entry name" value="GST_NTER"/>
    <property type="match status" value="1"/>
</dbReference>
<feature type="domain" description="GST C-terminal" evidence="3">
    <location>
        <begin position="90"/>
        <end position="217"/>
    </location>
</feature>
<accession>A0ABZ0JA71</accession>
<dbReference type="InterPro" id="IPR036282">
    <property type="entry name" value="Glutathione-S-Trfase_C_sf"/>
</dbReference>